<protein>
    <submittedName>
        <fullName evidence="2">(2Fe-2S)-binding protein</fullName>
    </submittedName>
</protein>
<dbReference type="RefSeq" id="WP_244724060.1">
    <property type="nucleotide sequence ID" value="NZ_CP095072.1"/>
</dbReference>
<sequence>MNELINDLKNYHLHLNPKEGVLVTDLFDDAKCKHMLEEQSNIWGAPNLVIAASMFIKRYAMITVSSTMYSMIVHQTVLSLHPATLTWSKNGSLGLKHEEVVYITLNKTNRNTIRESYLQQLFAQHLTPLVLTLSRMTGVKEEMLWENIAVRINSVYRKLLEKNPSEQVITNIYEDFHFLIQADAELFGIGSNPLACYLKIGEELKENPQRKTCCLYYLLDKNRGKGNYCVNCPLI</sequence>
<accession>A0ABY4F150</accession>
<evidence type="ECO:0000313" key="2">
    <source>
        <dbReference type="EMBL" id="UOQ50408.1"/>
    </source>
</evidence>
<gene>
    <name evidence="2" type="ORF">MUN88_10305</name>
</gene>
<evidence type="ECO:0000313" key="3">
    <source>
        <dbReference type="Proteomes" id="UP000831782"/>
    </source>
</evidence>
<organism evidence="2 3">
    <name type="scientific">Gracilibacillus caseinilyticus</name>
    <dbReference type="NCBI Taxonomy" id="2932256"/>
    <lineage>
        <taxon>Bacteria</taxon>
        <taxon>Bacillati</taxon>
        <taxon>Bacillota</taxon>
        <taxon>Bacilli</taxon>
        <taxon>Bacillales</taxon>
        <taxon>Bacillaceae</taxon>
        <taxon>Gracilibacillus</taxon>
    </lineage>
</organism>
<dbReference type="InterPro" id="IPR022770">
    <property type="entry name" value="IucA/IucC-like_C"/>
</dbReference>
<dbReference type="Pfam" id="PF06276">
    <property type="entry name" value="FhuF"/>
    <property type="match status" value="1"/>
</dbReference>
<proteinExistence type="predicted"/>
<dbReference type="Proteomes" id="UP000831782">
    <property type="component" value="Chromosome"/>
</dbReference>
<evidence type="ECO:0000259" key="1">
    <source>
        <dbReference type="Pfam" id="PF06276"/>
    </source>
</evidence>
<feature type="domain" description="Aerobactin siderophore biosynthesis IucA/IucC-like C-terminal" evidence="1">
    <location>
        <begin position="116"/>
        <end position="177"/>
    </location>
</feature>
<reference evidence="2 3" key="1">
    <citation type="submission" date="2022-04" db="EMBL/GenBank/DDBJ databases">
        <title>Gracilibacillus sp. isolated from saltern.</title>
        <authorList>
            <person name="Won M."/>
            <person name="Lee C.-M."/>
            <person name="Woen H.-Y."/>
            <person name="Kwon S.-W."/>
        </authorList>
    </citation>
    <scope>NUCLEOTIDE SEQUENCE [LARGE SCALE GENOMIC DNA]</scope>
    <source>
        <strain evidence="2 3">SSWR10-1</strain>
    </source>
</reference>
<dbReference type="EMBL" id="CP095072">
    <property type="protein sequence ID" value="UOQ50408.1"/>
    <property type="molecule type" value="Genomic_DNA"/>
</dbReference>
<name>A0ABY4F150_9BACI</name>
<keyword evidence="3" id="KW-1185">Reference proteome</keyword>